<dbReference type="PANTHER" id="PTHR47634">
    <property type="entry name" value="PROTEIN KINASE DOMAIN-CONTAINING PROTEIN-RELATED"/>
    <property type="match status" value="1"/>
</dbReference>
<evidence type="ECO:0000313" key="11">
    <source>
        <dbReference type="Proteomes" id="UP001321749"/>
    </source>
</evidence>
<dbReference type="PROSITE" id="PS50011">
    <property type="entry name" value="PROTEIN_KINASE_DOM"/>
    <property type="match status" value="1"/>
</dbReference>
<dbReference type="PROSITE" id="PS00108">
    <property type="entry name" value="PROTEIN_KINASE_ST"/>
    <property type="match status" value="1"/>
</dbReference>
<accession>A0AAV9HDB4</accession>
<name>A0AAV9HDB4_9PEZI</name>
<evidence type="ECO:0000256" key="7">
    <source>
        <dbReference type="ARBA" id="ARBA00047899"/>
    </source>
</evidence>
<feature type="domain" description="Protein kinase" evidence="9">
    <location>
        <begin position="59"/>
        <end position="410"/>
    </location>
</feature>
<dbReference type="GO" id="GO:0004674">
    <property type="term" value="F:protein serine/threonine kinase activity"/>
    <property type="evidence" value="ECO:0007669"/>
    <property type="project" value="UniProtKB-KW"/>
</dbReference>
<dbReference type="PANTHER" id="PTHR47634:SF9">
    <property type="entry name" value="PROTEIN KINASE DOMAIN-CONTAINING PROTEIN-RELATED"/>
    <property type="match status" value="1"/>
</dbReference>
<dbReference type="GO" id="GO:0005634">
    <property type="term" value="C:nucleus"/>
    <property type="evidence" value="ECO:0007669"/>
    <property type="project" value="TreeGrafter"/>
</dbReference>
<keyword evidence="5 10" id="KW-0418">Kinase</keyword>
<dbReference type="Proteomes" id="UP001321749">
    <property type="component" value="Unassembled WGS sequence"/>
</dbReference>
<comment type="catalytic activity">
    <reaction evidence="7">
        <text>L-threonyl-[protein] + ATP = O-phospho-L-threonyl-[protein] + ADP + H(+)</text>
        <dbReference type="Rhea" id="RHEA:46608"/>
        <dbReference type="Rhea" id="RHEA-COMP:11060"/>
        <dbReference type="Rhea" id="RHEA-COMP:11605"/>
        <dbReference type="ChEBI" id="CHEBI:15378"/>
        <dbReference type="ChEBI" id="CHEBI:30013"/>
        <dbReference type="ChEBI" id="CHEBI:30616"/>
        <dbReference type="ChEBI" id="CHEBI:61977"/>
        <dbReference type="ChEBI" id="CHEBI:456216"/>
        <dbReference type="EC" id="2.7.11.1"/>
    </reaction>
</comment>
<evidence type="ECO:0000256" key="6">
    <source>
        <dbReference type="ARBA" id="ARBA00022840"/>
    </source>
</evidence>
<dbReference type="Gene3D" id="3.30.200.20">
    <property type="entry name" value="Phosphorylase Kinase, domain 1"/>
    <property type="match status" value="1"/>
</dbReference>
<evidence type="ECO:0000313" key="10">
    <source>
        <dbReference type="EMBL" id="KAK4458628.1"/>
    </source>
</evidence>
<dbReference type="InterPro" id="IPR008271">
    <property type="entry name" value="Ser/Thr_kinase_AS"/>
</dbReference>
<keyword evidence="3" id="KW-0808">Transferase</keyword>
<comment type="caution">
    <text evidence="10">The sequence shown here is derived from an EMBL/GenBank/DDBJ whole genome shotgun (WGS) entry which is preliminary data.</text>
</comment>
<evidence type="ECO:0000256" key="1">
    <source>
        <dbReference type="ARBA" id="ARBA00012513"/>
    </source>
</evidence>
<evidence type="ECO:0000256" key="4">
    <source>
        <dbReference type="ARBA" id="ARBA00022741"/>
    </source>
</evidence>
<reference evidence="10" key="2">
    <citation type="submission" date="2023-06" db="EMBL/GenBank/DDBJ databases">
        <authorList>
            <consortium name="Lawrence Berkeley National Laboratory"/>
            <person name="Mondo S.J."/>
            <person name="Hensen N."/>
            <person name="Bonometti L."/>
            <person name="Westerberg I."/>
            <person name="Brannstrom I.O."/>
            <person name="Guillou S."/>
            <person name="Cros-Aarteil S."/>
            <person name="Calhoun S."/>
            <person name="Haridas S."/>
            <person name="Kuo A."/>
            <person name="Pangilinan J."/>
            <person name="Riley R."/>
            <person name="Labutti K."/>
            <person name="Andreopoulos B."/>
            <person name="Lipzen A."/>
            <person name="Chen C."/>
            <person name="Yanf M."/>
            <person name="Daum C."/>
            <person name="Ng V."/>
            <person name="Clum A."/>
            <person name="Steindorff A."/>
            <person name="Ohm R."/>
            <person name="Martin F."/>
            <person name="Silar P."/>
            <person name="Natvig D."/>
            <person name="Lalanne C."/>
            <person name="Gautier V."/>
            <person name="Ament-Velasquez S.L."/>
            <person name="Kruys A."/>
            <person name="Hutchinson M.I."/>
            <person name="Powell A.J."/>
            <person name="Barry K."/>
            <person name="Miller A.N."/>
            <person name="Grigoriev I.V."/>
            <person name="Debuchy R."/>
            <person name="Gladieux P."/>
            <person name="Thoren M.H."/>
            <person name="Johannesson H."/>
        </authorList>
    </citation>
    <scope>NUCLEOTIDE SEQUENCE</scope>
    <source>
        <strain evidence="10">PSN324</strain>
    </source>
</reference>
<evidence type="ECO:0000256" key="2">
    <source>
        <dbReference type="ARBA" id="ARBA00022527"/>
    </source>
</evidence>
<evidence type="ECO:0000259" key="9">
    <source>
        <dbReference type="PROSITE" id="PS50011"/>
    </source>
</evidence>
<dbReference type="Pfam" id="PF00069">
    <property type="entry name" value="Pkinase"/>
    <property type="match status" value="1"/>
</dbReference>
<evidence type="ECO:0000256" key="3">
    <source>
        <dbReference type="ARBA" id="ARBA00022679"/>
    </source>
</evidence>
<dbReference type="InterPro" id="IPR011009">
    <property type="entry name" value="Kinase-like_dom_sf"/>
</dbReference>
<dbReference type="GO" id="GO:0005524">
    <property type="term" value="F:ATP binding"/>
    <property type="evidence" value="ECO:0007669"/>
    <property type="project" value="UniProtKB-KW"/>
</dbReference>
<dbReference type="GO" id="GO:0005737">
    <property type="term" value="C:cytoplasm"/>
    <property type="evidence" value="ECO:0007669"/>
    <property type="project" value="TreeGrafter"/>
</dbReference>
<evidence type="ECO:0000256" key="8">
    <source>
        <dbReference type="ARBA" id="ARBA00048679"/>
    </source>
</evidence>
<dbReference type="EC" id="2.7.11.1" evidence="1"/>
<keyword evidence="2" id="KW-0723">Serine/threonine-protein kinase</keyword>
<proteinExistence type="predicted"/>
<evidence type="ECO:0000256" key="5">
    <source>
        <dbReference type="ARBA" id="ARBA00022777"/>
    </source>
</evidence>
<dbReference type="InterPro" id="IPR000719">
    <property type="entry name" value="Prot_kinase_dom"/>
</dbReference>
<dbReference type="GO" id="GO:0050684">
    <property type="term" value="P:regulation of mRNA processing"/>
    <property type="evidence" value="ECO:0007669"/>
    <property type="project" value="TreeGrafter"/>
</dbReference>
<dbReference type="Gene3D" id="1.10.510.10">
    <property type="entry name" value="Transferase(Phosphotransferase) domain 1"/>
    <property type="match status" value="1"/>
</dbReference>
<reference evidence="10" key="1">
    <citation type="journal article" date="2023" name="Mol. Phylogenet. Evol.">
        <title>Genome-scale phylogeny and comparative genomics of the fungal order Sordariales.</title>
        <authorList>
            <person name="Hensen N."/>
            <person name="Bonometti L."/>
            <person name="Westerberg I."/>
            <person name="Brannstrom I.O."/>
            <person name="Guillou S."/>
            <person name="Cros-Aarteil S."/>
            <person name="Calhoun S."/>
            <person name="Haridas S."/>
            <person name="Kuo A."/>
            <person name="Mondo S."/>
            <person name="Pangilinan J."/>
            <person name="Riley R."/>
            <person name="LaButti K."/>
            <person name="Andreopoulos B."/>
            <person name="Lipzen A."/>
            <person name="Chen C."/>
            <person name="Yan M."/>
            <person name="Daum C."/>
            <person name="Ng V."/>
            <person name="Clum A."/>
            <person name="Steindorff A."/>
            <person name="Ohm R.A."/>
            <person name="Martin F."/>
            <person name="Silar P."/>
            <person name="Natvig D.O."/>
            <person name="Lalanne C."/>
            <person name="Gautier V."/>
            <person name="Ament-Velasquez S.L."/>
            <person name="Kruys A."/>
            <person name="Hutchinson M.I."/>
            <person name="Powell A.J."/>
            <person name="Barry K."/>
            <person name="Miller A.N."/>
            <person name="Grigoriev I.V."/>
            <person name="Debuchy R."/>
            <person name="Gladieux P."/>
            <person name="Hiltunen Thoren M."/>
            <person name="Johannesson H."/>
        </authorList>
    </citation>
    <scope>NUCLEOTIDE SEQUENCE</scope>
    <source>
        <strain evidence="10">PSN324</strain>
    </source>
</reference>
<organism evidence="10 11">
    <name type="scientific">Cladorrhinum samala</name>
    <dbReference type="NCBI Taxonomy" id="585594"/>
    <lineage>
        <taxon>Eukaryota</taxon>
        <taxon>Fungi</taxon>
        <taxon>Dikarya</taxon>
        <taxon>Ascomycota</taxon>
        <taxon>Pezizomycotina</taxon>
        <taxon>Sordariomycetes</taxon>
        <taxon>Sordariomycetidae</taxon>
        <taxon>Sordariales</taxon>
        <taxon>Podosporaceae</taxon>
        <taxon>Cladorrhinum</taxon>
    </lineage>
</organism>
<keyword evidence="11" id="KW-1185">Reference proteome</keyword>
<gene>
    <name evidence="10" type="ORF">QBC42DRAFT_314116</name>
</gene>
<protein>
    <recommendedName>
        <fullName evidence="1">non-specific serine/threonine protein kinase</fullName>
        <ecNumber evidence="1">2.7.11.1</ecNumber>
    </recommendedName>
</protein>
<sequence>MFHAGMLLNVVPNCLKSVLTNAPRKLQLVRAISEESIGRYCEGGYHPVRIGDVFNGGKYKVVSKLGYGACSTVWLACNLHTSRHVALKILTADFHGHQQNTFELDILKRFKAQTTRHPGSRHILGLRESFKHDGPNGRHLCLVFKAMGPDLSRYRRLFPESRIPMTLMKEISRQLLQALSYLHDVSRVIHTDIKPQNILLETSAINEMFDQAPSEVFLPEKQTSEHDFYVESTQVCSAEEDLAQPNNLSVRLADFGASNWFNQHLTEWIQPQMLRAPEVILGAEWNYKVDIWNLGLVLWEVCEGQILFDGCWTPTATYTAEAHLAQMTAILGDMPESLLTRSTKKGEYFDSRGSLLQPPTFPPCSLEQFSKVPDISDAERADYLGFIKSMIALDPAQRPDAKTLLDSKWLRQRE</sequence>
<dbReference type="SUPFAM" id="SSF56112">
    <property type="entry name" value="Protein kinase-like (PK-like)"/>
    <property type="match status" value="1"/>
</dbReference>
<dbReference type="EMBL" id="MU865062">
    <property type="protein sequence ID" value="KAK4458628.1"/>
    <property type="molecule type" value="Genomic_DNA"/>
</dbReference>
<dbReference type="GO" id="GO:0000245">
    <property type="term" value="P:spliceosomal complex assembly"/>
    <property type="evidence" value="ECO:0007669"/>
    <property type="project" value="TreeGrafter"/>
</dbReference>
<keyword evidence="6" id="KW-0067">ATP-binding</keyword>
<keyword evidence="4" id="KW-0547">Nucleotide-binding</keyword>
<dbReference type="InterPro" id="IPR051334">
    <property type="entry name" value="SRPK"/>
</dbReference>
<dbReference type="AlphaFoldDB" id="A0AAV9HDB4"/>
<comment type="catalytic activity">
    <reaction evidence="8">
        <text>L-seryl-[protein] + ATP = O-phospho-L-seryl-[protein] + ADP + H(+)</text>
        <dbReference type="Rhea" id="RHEA:17989"/>
        <dbReference type="Rhea" id="RHEA-COMP:9863"/>
        <dbReference type="Rhea" id="RHEA-COMP:11604"/>
        <dbReference type="ChEBI" id="CHEBI:15378"/>
        <dbReference type="ChEBI" id="CHEBI:29999"/>
        <dbReference type="ChEBI" id="CHEBI:30616"/>
        <dbReference type="ChEBI" id="CHEBI:83421"/>
        <dbReference type="ChEBI" id="CHEBI:456216"/>
        <dbReference type="EC" id="2.7.11.1"/>
    </reaction>
</comment>
<dbReference type="SMART" id="SM00220">
    <property type="entry name" value="S_TKc"/>
    <property type="match status" value="1"/>
</dbReference>